<dbReference type="Pfam" id="PF13927">
    <property type="entry name" value="Ig_3"/>
    <property type="match status" value="1"/>
</dbReference>
<dbReference type="EMBL" id="VOFY01000011">
    <property type="protein sequence ID" value="KAA8588057.1"/>
    <property type="molecule type" value="Genomic_DNA"/>
</dbReference>
<proteinExistence type="predicted"/>
<keyword evidence="1" id="KW-0732">Signal</keyword>
<sequence>MEAFCKYLGINRTFSLICYMFWIFSPAEGNTISQVVGSKVTLPCNYESNSTLVQLTWKMNKNILFSYKPKTALHNSTIALNLSISMSMSESQMFALVIERVQKSHTGNYTCDINTFKGIEDQRRWDLIITGIILTLQKCNRTKKKIFMKTAWKVNDVAIISLTFANPGLTDRKHSPKRENKMEMEYWKWAHV</sequence>
<dbReference type="Gene3D" id="2.60.40.10">
    <property type="entry name" value="Immunoglobulins"/>
    <property type="match status" value="1"/>
</dbReference>
<feature type="domain" description="Ig-like" evidence="2">
    <location>
        <begin position="37"/>
        <end position="114"/>
    </location>
</feature>
<dbReference type="AlphaFoldDB" id="A0A5J5D229"/>
<accession>A0A5J5D229</accession>
<dbReference type="SUPFAM" id="SSF48726">
    <property type="entry name" value="Immunoglobulin"/>
    <property type="match status" value="1"/>
</dbReference>
<dbReference type="InterPro" id="IPR007110">
    <property type="entry name" value="Ig-like_dom"/>
</dbReference>
<evidence type="ECO:0000313" key="4">
    <source>
        <dbReference type="Proteomes" id="UP000327493"/>
    </source>
</evidence>
<dbReference type="InterPro" id="IPR013783">
    <property type="entry name" value="Ig-like_fold"/>
</dbReference>
<keyword evidence="4" id="KW-1185">Reference proteome</keyword>
<name>A0A5J5D229_9PERO</name>
<comment type="caution">
    <text evidence="3">The sequence shown here is derived from an EMBL/GenBank/DDBJ whole genome shotgun (WGS) entry which is preliminary data.</text>
</comment>
<dbReference type="InterPro" id="IPR036179">
    <property type="entry name" value="Ig-like_dom_sf"/>
</dbReference>
<dbReference type="InterPro" id="IPR003599">
    <property type="entry name" value="Ig_sub"/>
</dbReference>
<feature type="chain" id="PRO_5023857835" description="Ig-like domain-containing protein" evidence="1">
    <location>
        <begin position="30"/>
        <end position="192"/>
    </location>
</feature>
<evidence type="ECO:0000259" key="2">
    <source>
        <dbReference type="PROSITE" id="PS50835"/>
    </source>
</evidence>
<gene>
    <name evidence="3" type="ORF">FQN60_001251</name>
</gene>
<evidence type="ECO:0000313" key="3">
    <source>
        <dbReference type="EMBL" id="KAA8588057.1"/>
    </source>
</evidence>
<organism evidence="3 4">
    <name type="scientific">Etheostoma spectabile</name>
    <name type="common">orangethroat darter</name>
    <dbReference type="NCBI Taxonomy" id="54343"/>
    <lineage>
        <taxon>Eukaryota</taxon>
        <taxon>Metazoa</taxon>
        <taxon>Chordata</taxon>
        <taxon>Craniata</taxon>
        <taxon>Vertebrata</taxon>
        <taxon>Euteleostomi</taxon>
        <taxon>Actinopterygii</taxon>
        <taxon>Neopterygii</taxon>
        <taxon>Teleostei</taxon>
        <taxon>Neoteleostei</taxon>
        <taxon>Acanthomorphata</taxon>
        <taxon>Eupercaria</taxon>
        <taxon>Perciformes</taxon>
        <taxon>Percoidei</taxon>
        <taxon>Percidae</taxon>
        <taxon>Etheostomatinae</taxon>
        <taxon>Etheostoma</taxon>
    </lineage>
</organism>
<feature type="signal peptide" evidence="1">
    <location>
        <begin position="1"/>
        <end position="29"/>
    </location>
</feature>
<evidence type="ECO:0000256" key="1">
    <source>
        <dbReference type="SAM" id="SignalP"/>
    </source>
</evidence>
<dbReference type="PROSITE" id="PS50835">
    <property type="entry name" value="IG_LIKE"/>
    <property type="match status" value="1"/>
</dbReference>
<reference evidence="3 4" key="1">
    <citation type="submission" date="2019-08" db="EMBL/GenBank/DDBJ databases">
        <title>A chromosome-level genome assembly, high-density linkage maps, and genome scans reveal the genomic architecture of hybrid incompatibilities underlying speciation via character displacement in darters (Percidae: Etheostominae).</title>
        <authorList>
            <person name="Moran R.L."/>
            <person name="Catchen J.M."/>
            <person name="Fuller R.C."/>
        </authorList>
    </citation>
    <scope>NUCLEOTIDE SEQUENCE [LARGE SCALE GENOMIC DNA]</scope>
    <source>
        <strain evidence="3">EspeVRDwgs_2016</strain>
        <tissue evidence="3">Muscle</tissue>
    </source>
</reference>
<protein>
    <recommendedName>
        <fullName evidence="2">Ig-like domain-containing protein</fullName>
    </recommendedName>
</protein>
<dbReference type="SMART" id="SM00409">
    <property type="entry name" value="IG"/>
    <property type="match status" value="1"/>
</dbReference>
<dbReference type="Proteomes" id="UP000327493">
    <property type="component" value="Chromosome 11"/>
</dbReference>